<dbReference type="EMBL" id="BMOI01000003">
    <property type="protein sequence ID" value="GGK94172.1"/>
    <property type="molecule type" value="Genomic_DNA"/>
</dbReference>
<protein>
    <submittedName>
        <fullName evidence="1">Uncharacterized protein</fullName>
    </submittedName>
</protein>
<reference evidence="1" key="2">
    <citation type="submission" date="2020-09" db="EMBL/GenBank/DDBJ databases">
        <authorList>
            <person name="Sun Q."/>
            <person name="Ohkuma M."/>
        </authorList>
    </citation>
    <scope>NUCLEOTIDE SEQUENCE</scope>
    <source>
        <strain evidence="1">JCM 1480</strain>
    </source>
</reference>
<reference evidence="2 4" key="3">
    <citation type="submission" date="2021-01" db="EMBL/GenBank/DDBJ databases">
        <title>Sequencing the genomes of 1000 actinobacteria strains.</title>
        <authorList>
            <person name="Klenk H.-P."/>
        </authorList>
    </citation>
    <scope>NUCLEOTIDE SEQUENCE [LARGE SCALE GENOMIC DNA]</scope>
    <source>
        <strain evidence="2 4">DSM 20542</strain>
    </source>
</reference>
<dbReference type="Proteomes" id="UP000746584">
    <property type="component" value="Unassembled WGS sequence"/>
</dbReference>
<accession>A0A8H9KXK6</accession>
<dbReference type="AlphaFoldDB" id="A0A8H9KXK6"/>
<evidence type="ECO:0000313" key="1">
    <source>
        <dbReference type="EMBL" id="GGK94172.1"/>
    </source>
</evidence>
<sequence>MTDIAAVEFCSRYRGPVMEVLTGAVGAQGADGFRPVSAAVERLRAITEDARALALDEGLARWVAAAPVFFAEVDRALDAQDARALWAAVTHPEHGVDLLGRACAGQPGW</sequence>
<evidence type="ECO:0000313" key="3">
    <source>
        <dbReference type="Proteomes" id="UP000648535"/>
    </source>
</evidence>
<keyword evidence="4" id="KW-1185">Reference proteome</keyword>
<reference evidence="1" key="1">
    <citation type="journal article" date="2014" name="Int. J. Syst. Evol. Microbiol.">
        <title>Complete genome sequence of Corynebacterium casei LMG S-19264T (=DSM 44701T), isolated from a smear-ripened cheese.</title>
        <authorList>
            <consortium name="US DOE Joint Genome Institute (JGI-PGF)"/>
            <person name="Walter F."/>
            <person name="Albersmeier A."/>
            <person name="Kalinowski J."/>
            <person name="Ruckert C."/>
        </authorList>
    </citation>
    <scope>NUCLEOTIDE SEQUENCE</scope>
    <source>
        <strain evidence="1">JCM 1480</strain>
    </source>
</reference>
<proteinExistence type="predicted"/>
<evidence type="ECO:0000313" key="2">
    <source>
        <dbReference type="EMBL" id="MBM7803113.1"/>
    </source>
</evidence>
<organism evidence="1 3">
    <name type="scientific">Curtobacterium luteum</name>
    <dbReference type="NCBI Taxonomy" id="33881"/>
    <lineage>
        <taxon>Bacteria</taxon>
        <taxon>Bacillati</taxon>
        <taxon>Actinomycetota</taxon>
        <taxon>Actinomycetes</taxon>
        <taxon>Micrococcales</taxon>
        <taxon>Microbacteriaceae</taxon>
        <taxon>Curtobacterium</taxon>
    </lineage>
</organism>
<dbReference type="RefSeq" id="WP_022903346.1">
    <property type="nucleotide sequence ID" value="NZ_BMOI01000003.1"/>
</dbReference>
<name>A0A8H9KXK6_9MICO</name>
<gene>
    <name evidence="1" type="ORF">GCM10009769_10220</name>
    <name evidence="2" type="ORF">JOE58_002364</name>
</gene>
<evidence type="ECO:0000313" key="4">
    <source>
        <dbReference type="Proteomes" id="UP000746584"/>
    </source>
</evidence>
<dbReference type="Proteomes" id="UP000648535">
    <property type="component" value="Unassembled WGS sequence"/>
</dbReference>
<dbReference type="EMBL" id="JAFBCG010000001">
    <property type="protein sequence ID" value="MBM7803113.1"/>
    <property type="molecule type" value="Genomic_DNA"/>
</dbReference>
<comment type="caution">
    <text evidence="1">The sequence shown here is derived from an EMBL/GenBank/DDBJ whole genome shotgun (WGS) entry which is preliminary data.</text>
</comment>